<evidence type="ECO:0000259" key="3">
    <source>
        <dbReference type="PROSITE" id="PS50943"/>
    </source>
</evidence>
<dbReference type="PANTHER" id="PTHR46558:SF4">
    <property type="entry name" value="DNA-BIDING PHAGE PROTEIN"/>
    <property type="match status" value="1"/>
</dbReference>
<dbReference type="SUPFAM" id="SSF47413">
    <property type="entry name" value="lambda repressor-like DNA-binding domains"/>
    <property type="match status" value="1"/>
</dbReference>
<dbReference type="SMART" id="SM00530">
    <property type="entry name" value="HTH_XRE"/>
    <property type="match status" value="1"/>
</dbReference>
<dbReference type="InterPro" id="IPR010982">
    <property type="entry name" value="Lambda_DNA-bd_dom_sf"/>
</dbReference>
<evidence type="ECO:0000313" key="5">
    <source>
        <dbReference type="Proteomes" id="UP000004095"/>
    </source>
</evidence>
<name>A1ZJY2_MICM2</name>
<proteinExistence type="predicted"/>
<dbReference type="InterPro" id="IPR001387">
    <property type="entry name" value="Cro/C1-type_HTH"/>
</dbReference>
<gene>
    <name evidence="4" type="ORF">M23134_01495</name>
</gene>
<keyword evidence="1" id="KW-0238">DNA-binding</keyword>
<dbReference type="Proteomes" id="UP000004095">
    <property type="component" value="Unassembled WGS sequence"/>
</dbReference>
<dbReference type="CDD" id="cd00093">
    <property type="entry name" value="HTH_XRE"/>
    <property type="match status" value="1"/>
</dbReference>
<dbReference type="PANTHER" id="PTHR46558">
    <property type="entry name" value="TRACRIPTIONAL REGULATORY PROTEIN-RELATED-RELATED"/>
    <property type="match status" value="1"/>
</dbReference>
<dbReference type="eggNOG" id="COG1476">
    <property type="taxonomic scope" value="Bacteria"/>
</dbReference>
<protein>
    <submittedName>
        <fullName evidence="4">Helix-turn-helix domain protein</fullName>
    </submittedName>
</protein>
<dbReference type="GO" id="GO:0003677">
    <property type="term" value="F:DNA binding"/>
    <property type="evidence" value="ECO:0007669"/>
    <property type="project" value="UniProtKB-KW"/>
</dbReference>
<dbReference type="EMBL" id="AAWS01000011">
    <property type="protein sequence ID" value="EAY29435.1"/>
    <property type="molecule type" value="Genomic_DNA"/>
</dbReference>
<accession>A1ZJY2</accession>
<dbReference type="AlphaFoldDB" id="A1ZJY2"/>
<evidence type="ECO:0000256" key="2">
    <source>
        <dbReference type="SAM" id="Coils"/>
    </source>
</evidence>
<keyword evidence="2" id="KW-0175">Coiled coil</keyword>
<feature type="coiled-coil region" evidence="2">
    <location>
        <begin position="88"/>
        <end position="115"/>
    </location>
</feature>
<keyword evidence="5" id="KW-1185">Reference proteome</keyword>
<dbReference type="Gene3D" id="1.10.260.40">
    <property type="entry name" value="lambda repressor-like DNA-binding domains"/>
    <property type="match status" value="1"/>
</dbReference>
<dbReference type="Pfam" id="PF01381">
    <property type="entry name" value="HTH_3"/>
    <property type="match status" value="1"/>
</dbReference>
<dbReference type="RefSeq" id="WP_002696487.1">
    <property type="nucleotide sequence ID" value="NZ_AAWS01000011.1"/>
</dbReference>
<evidence type="ECO:0000256" key="1">
    <source>
        <dbReference type="ARBA" id="ARBA00023125"/>
    </source>
</evidence>
<feature type="domain" description="HTH cro/C1-type" evidence="3">
    <location>
        <begin position="7"/>
        <end position="62"/>
    </location>
</feature>
<dbReference type="OrthoDB" id="798409at2"/>
<comment type="caution">
    <text evidence="4">The sequence shown here is derived from an EMBL/GenBank/DDBJ whole genome shotgun (WGS) entry which is preliminary data.</text>
</comment>
<reference evidence="4 5" key="1">
    <citation type="submission" date="2007-01" db="EMBL/GenBank/DDBJ databases">
        <authorList>
            <person name="Haygood M."/>
            <person name="Podell S."/>
            <person name="Anderson C."/>
            <person name="Hopkinson B."/>
            <person name="Roe K."/>
            <person name="Barbeau K."/>
            <person name="Gaasterland T."/>
            <person name="Ferriera S."/>
            <person name="Johnson J."/>
            <person name="Kravitz S."/>
            <person name="Beeson K."/>
            <person name="Sutton G."/>
            <person name="Rogers Y.-H."/>
            <person name="Friedman R."/>
            <person name="Frazier M."/>
            <person name="Venter J.C."/>
        </authorList>
    </citation>
    <scope>NUCLEOTIDE SEQUENCE [LARGE SCALE GENOMIC DNA]</scope>
    <source>
        <strain evidence="4 5">ATCC 23134</strain>
    </source>
</reference>
<organism evidence="4 5">
    <name type="scientific">Microscilla marina ATCC 23134</name>
    <dbReference type="NCBI Taxonomy" id="313606"/>
    <lineage>
        <taxon>Bacteria</taxon>
        <taxon>Pseudomonadati</taxon>
        <taxon>Bacteroidota</taxon>
        <taxon>Cytophagia</taxon>
        <taxon>Cytophagales</taxon>
        <taxon>Microscillaceae</taxon>
        <taxon>Microscilla</taxon>
    </lineage>
</organism>
<evidence type="ECO:0000313" key="4">
    <source>
        <dbReference type="EMBL" id="EAY29435.1"/>
    </source>
</evidence>
<dbReference type="PROSITE" id="PS50943">
    <property type="entry name" value="HTH_CROC1"/>
    <property type="match status" value="1"/>
</dbReference>
<sequence length="130" mass="15459">MKIGEKVKKLRELRNYTQEYMAEQLEMSQQNYSLIENDEDEDISLKRLKKIAETLEISLNDLLNFEDKQIFNNYGNYSCAENNQNTINNHYDAEKKLLEQQIESQRSEIEYLRKMLERALGTTPNESNDK</sequence>